<name>A0AAE1TUK8_9EUCA</name>
<organism evidence="1 2">
    <name type="scientific">Petrolisthes manimaculis</name>
    <dbReference type="NCBI Taxonomy" id="1843537"/>
    <lineage>
        <taxon>Eukaryota</taxon>
        <taxon>Metazoa</taxon>
        <taxon>Ecdysozoa</taxon>
        <taxon>Arthropoda</taxon>
        <taxon>Crustacea</taxon>
        <taxon>Multicrustacea</taxon>
        <taxon>Malacostraca</taxon>
        <taxon>Eumalacostraca</taxon>
        <taxon>Eucarida</taxon>
        <taxon>Decapoda</taxon>
        <taxon>Pleocyemata</taxon>
        <taxon>Anomura</taxon>
        <taxon>Galatheoidea</taxon>
        <taxon>Porcellanidae</taxon>
        <taxon>Petrolisthes</taxon>
    </lineage>
</organism>
<evidence type="ECO:0000313" key="2">
    <source>
        <dbReference type="Proteomes" id="UP001292094"/>
    </source>
</evidence>
<keyword evidence="2" id="KW-1185">Reference proteome</keyword>
<dbReference type="AlphaFoldDB" id="A0AAE1TUK8"/>
<reference evidence="1" key="1">
    <citation type="submission" date="2023-11" db="EMBL/GenBank/DDBJ databases">
        <title>Genome assemblies of two species of porcelain crab, Petrolisthes cinctipes and Petrolisthes manimaculis (Anomura: Porcellanidae).</title>
        <authorList>
            <person name="Angst P."/>
        </authorList>
    </citation>
    <scope>NUCLEOTIDE SEQUENCE</scope>
    <source>
        <strain evidence="1">PB745_02</strain>
        <tissue evidence="1">Gill</tissue>
    </source>
</reference>
<dbReference type="Proteomes" id="UP001292094">
    <property type="component" value="Unassembled WGS sequence"/>
</dbReference>
<protein>
    <submittedName>
        <fullName evidence="1">Uncharacterized protein</fullName>
    </submittedName>
</protein>
<evidence type="ECO:0000313" key="1">
    <source>
        <dbReference type="EMBL" id="KAK4298307.1"/>
    </source>
</evidence>
<proteinExistence type="predicted"/>
<dbReference type="EMBL" id="JAWZYT010003459">
    <property type="protein sequence ID" value="KAK4298307.1"/>
    <property type="molecule type" value="Genomic_DNA"/>
</dbReference>
<accession>A0AAE1TUK8</accession>
<sequence>MKVVVVLVLSVVVLVLSLVVVAGSQTSTRFVLLKNLAPVGPIAVERKLVSNIEGNSNCPNKWVIGGLVLKPDDPDHNTIDYFECRQPTIGNVFTLGKSTTVDTGAGTDGSESQQCPTDNIITEFSPNQRWTNPDNLEAVCQKMNSHVLDGAKCEDVVVSEGPWEGQDHADQHSWNNIMYCPPGYLAVQLVRVREEGTSNNRITSLRCCQVLSL</sequence>
<gene>
    <name evidence="1" type="ORF">Pmani_029347</name>
</gene>
<comment type="caution">
    <text evidence="1">The sequence shown here is derived from an EMBL/GenBank/DDBJ whole genome shotgun (WGS) entry which is preliminary data.</text>
</comment>